<gene>
    <name evidence="2" type="ORF">PC9H_009098</name>
</gene>
<evidence type="ECO:0000256" key="1">
    <source>
        <dbReference type="SAM" id="MobiDB-lite"/>
    </source>
</evidence>
<dbReference type="AlphaFoldDB" id="A0A8H6ZSW7"/>
<proteinExistence type="predicted"/>
<feature type="region of interest" description="Disordered" evidence="1">
    <location>
        <begin position="26"/>
        <end position="72"/>
    </location>
</feature>
<feature type="compositionally biased region" description="Basic and acidic residues" evidence="1">
    <location>
        <begin position="26"/>
        <end position="36"/>
    </location>
</feature>
<dbReference type="EMBL" id="JACETU010000006">
    <property type="protein sequence ID" value="KAF7426729.1"/>
    <property type="molecule type" value="Genomic_DNA"/>
</dbReference>
<organism evidence="2 3">
    <name type="scientific">Pleurotus ostreatus</name>
    <name type="common">Oyster mushroom</name>
    <name type="synonym">White-rot fungus</name>
    <dbReference type="NCBI Taxonomy" id="5322"/>
    <lineage>
        <taxon>Eukaryota</taxon>
        <taxon>Fungi</taxon>
        <taxon>Dikarya</taxon>
        <taxon>Basidiomycota</taxon>
        <taxon>Agaricomycotina</taxon>
        <taxon>Agaricomycetes</taxon>
        <taxon>Agaricomycetidae</taxon>
        <taxon>Agaricales</taxon>
        <taxon>Pleurotineae</taxon>
        <taxon>Pleurotaceae</taxon>
        <taxon>Pleurotus</taxon>
    </lineage>
</organism>
<sequence length="352" mass="38641">MTTAVEVIGDPQDQQDAVSIAYFTLDDKGAPPEKQRQTYAPQTTFGNRTPADHKQRRQQPLQPRMNHSNAPSLDARMHQRGRGNEGICDSNADSSMTVGVARDGHRKGQHLAKERAYTMKRQRSATAMPSFQASAQTPSLTSLTPDTDITMTIQAPRGLQEKARIVESTCSRRGRPASSAEDNTTIEGRELCKRICRRAFKSGPTLGKDTWRAWAKKAVPGPAQFSPAIRIPLEPIAMPSHRPHDFCLWTAMMCMTVPPSQWQGIAPKIDSESLLIVIVIIRATAPCTWMSLPAAAMSSPEGARAERLAGLWRGGVAERCQGRCVCAILRPSKGAGAAWRPNKGWRQSSHRA</sequence>
<dbReference type="VEuPathDB" id="FungiDB:PC9H_009098"/>
<protein>
    <submittedName>
        <fullName evidence="2">Uncharacterized protein</fullName>
    </submittedName>
</protein>
<name>A0A8H6ZSW7_PLEOS</name>
<feature type="compositionally biased region" description="Polar residues" evidence="1">
    <location>
        <begin position="37"/>
        <end position="47"/>
    </location>
</feature>
<evidence type="ECO:0000313" key="2">
    <source>
        <dbReference type="EMBL" id="KAF7426729.1"/>
    </source>
</evidence>
<accession>A0A8H6ZSW7</accession>
<dbReference type="GeneID" id="59378916"/>
<comment type="caution">
    <text evidence="2">The sequence shown here is derived from an EMBL/GenBank/DDBJ whole genome shotgun (WGS) entry which is preliminary data.</text>
</comment>
<keyword evidence="3" id="KW-1185">Reference proteome</keyword>
<evidence type="ECO:0000313" key="3">
    <source>
        <dbReference type="Proteomes" id="UP000623687"/>
    </source>
</evidence>
<reference evidence="2" key="1">
    <citation type="submission" date="2019-07" db="EMBL/GenBank/DDBJ databases">
        <authorList>
            <person name="Palmer J.M."/>
        </authorList>
    </citation>
    <scope>NUCLEOTIDE SEQUENCE</scope>
    <source>
        <strain evidence="2">PC9</strain>
    </source>
</reference>
<feature type="compositionally biased region" description="Polar residues" evidence="1">
    <location>
        <begin position="58"/>
        <end position="71"/>
    </location>
</feature>
<dbReference type="RefSeq" id="XP_036630033.1">
    <property type="nucleotide sequence ID" value="XM_036778605.1"/>
</dbReference>
<dbReference type="Proteomes" id="UP000623687">
    <property type="component" value="Unassembled WGS sequence"/>
</dbReference>